<feature type="region of interest" description="Disordered" evidence="4">
    <location>
        <begin position="1287"/>
        <end position="1327"/>
    </location>
</feature>
<feature type="compositionally biased region" description="Pro residues" evidence="4">
    <location>
        <begin position="790"/>
        <end position="841"/>
    </location>
</feature>
<keyword evidence="2" id="KW-0904">Protein phosphatase</keyword>
<dbReference type="PANTHER" id="PTHR45733">
    <property type="entry name" value="FORMIN-J"/>
    <property type="match status" value="1"/>
</dbReference>
<feature type="compositionally biased region" description="Pro residues" evidence="4">
    <location>
        <begin position="680"/>
        <end position="705"/>
    </location>
</feature>
<dbReference type="PRINTS" id="PR01217">
    <property type="entry name" value="PRICHEXTENSN"/>
</dbReference>
<dbReference type="InterPro" id="IPR042201">
    <property type="entry name" value="FH2_Formin_sf"/>
</dbReference>
<reference evidence="7 8" key="1">
    <citation type="submission" date="2024-03" db="EMBL/GenBank/DDBJ databases">
        <authorList>
            <person name="Martinez-Hernandez J."/>
        </authorList>
    </citation>
    <scope>NUCLEOTIDE SEQUENCE [LARGE SCALE GENOMIC DNA]</scope>
</reference>
<dbReference type="SUPFAM" id="SSF49562">
    <property type="entry name" value="C2 domain (Calcium/lipid-binding domain, CaLB)"/>
    <property type="match status" value="1"/>
</dbReference>
<evidence type="ECO:0000313" key="8">
    <source>
        <dbReference type="Proteomes" id="UP001497480"/>
    </source>
</evidence>
<dbReference type="SMART" id="SM00498">
    <property type="entry name" value="FH2"/>
    <property type="match status" value="1"/>
</dbReference>
<dbReference type="Gene3D" id="3.90.190.10">
    <property type="entry name" value="Protein tyrosine phosphatase superfamily"/>
    <property type="match status" value="1"/>
</dbReference>
<dbReference type="Gene3D" id="1.20.58.2220">
    <property type="entry name" value="Formin, FH2 domain"/>
    <property type="match status" value="1"/>
</dbReference>
<feature type="compositionally biased region" description="Pro residues" evidence="4">
    <location>
        <begin position="646"/>
        <end position="671"/>
    </location>
</feature>
<dbReference type="EMBL" id="CAXHTB010000010">
    <property type="protein sequence ID" value="CAL0314213.1"/>
    <property type="molecule type" value="Genomic_DNA"/>
</dbReference>
<dbReference type="Pfam" id="PF10409">
    <property type="entry name" value="PTEN_C2"/>
    <property type="match status" value="1"/>
</dbReference>
<feature type="compositionally biased region" description="Pro residues" evidence="4">
    <location>
        <begin position="713"/>
        <end position="738"/>
    </location>
</feature>
<protein>
    <recommendedName>
        <fullName evidence="3">Formin-like protein</fullName>
    </recommendedName>
</protein>
<dbReference type="InterPro" id="IPR029021">
    <property type="entry name" value="Prot-tyrosine_phosphatase-like"/>
</dbReference>
<feature type="domain" description="C2 tensin-type" evidence="5">
    <location>
        <begin position="200"/>
        <end position="339"/>
    </location>
</feature>
<feature type="compositionally biased region" description="Pro residues" evidence="4">
    <location>
        <begin position="544"/>
        <end position="581"/>
    </location>
</feature>
<feature type="compositionally biased region" description="Pro residues" evidence="4">
    <location>
        <begin position="747"/>
        <end position="756"/>
    </location>
</feature>
<dbReference type="Gene3D" id="2.60.40.1110">
    <property type="match status" value="1"/>
</dbReference>
<feature type="compositionally biased region" description="Polar residues" evidence="4">
    <location>
        <begin position="1309"/>
        <end position="1321"/>
    </location>
</feature>
<dbReference type="InterPro" id="IPR051144">
    <property type="entry name" value="Formin_homology_domain"/>
</dbReference>
<dbReference type="SMART" id="SM01326">
    <property type="entry name" value="PTEN_C2"/>
    <property type="match status" value="1"/>
</dbReference>
<evidence type="ECO:0000256" key="2">
    <source>
        <dbReference type="ARBA" id="ARBA00022912"/>
    </source>
</evidence>
<evidence type="ECO:0000256" key="4">
    <source>
        <dbReference type="SAM" id="MobiDB-lite"/>
    </source>
</evidence>
<feature type="domain" description="FH2" evidence="6">
    <location>
        <begin position="907"/>
        <end position="1307"/>
    </location>
</feature>
<gene>
    <name evidence="7" type="ORF">LLUT_LOCUS15273</name>
</gene>
<keyword evidence="8" id="KW-1185">Reference proteome</keyword>
<evidence type="ECO:0000313" key="7">
    <source>
        <dbReference type="EMBL" id="CAL0314213.1"/>
    </source>
</evidence>
<name>A0AAV1WZA0_LUPLU</name>
<comment type="caution">
    <text evidence="7">The sequence shown here is derived from an EMBL/GenBank/DDBJ whole genome shotgun (WGS) entry which is preliminary data.</text>
</comment>
<organism evidence="7 8">
    <name type="scientific">Lupinus luteus</name>
    <name type="common">European yellow lupine</name>
    <dbReference type="NCBI Taxonomy" id="3873"/>
    <lineage>
        <taxon>Eukaryota</taxon>
        <taxon>Viridiplantae</taxon>
        <taxon>Streptophyta</taxon>
        <taxon>Embryophyta</taxon>
        <taxon>Tracheophyta</taxon>
        <taxon>Spermatophyta</taxon>
        <taxon>Magnoliopsida</taxon>
        <taxon>eudicotyledons</taxon>
        <taxon>Gunneridae</taxon>
        <taxon>Pentapetalae</taxon>
        <taxon>rosids</taxon>
        <taxon>fabids</taxon>
        <taxon>Fabales</taxon>
        <taxon>Fabaceae</taxon>
        <taxon>Papilionoideae</taxon>
        <taxon>50 kb inversion clade</taxon>
        <taxon>genistoids sensu lato</taxon>
        <taxon>core genistoids</taxon>
        <taxon>Genisteae</taxon>
        <taxon>Lupinus</taxon>
    </lineage>
</organism>
<dbReference type="PROSITE" id="PS51444">
    <property type="entry name" value="FH2"/>
    <property type="match status" value="1"/>
</dbReference>
<sequence length="1327" mass="144203">MSLLSRFFYKRPPNGLLEFIDRVYVFDSCFCTEVLPEGMYQLYLHEIITELHEEFPESSFLAFNFNEGEKRSQFAEILAELDVTVMEYPKQYEGVPILPLSLVQHFLRVCESWLSRGHHQNMILFHCERGGWPLLAFLLSSLLIFKRVHSGERKTLDMVHKEAPKGLLKLLSPFNPLPSQLRYLQYVARRNITPEWPPPERALSLDCVILRAIPSFDVQNGCRPMVRIFGRNLLSKSGLETHMIYSMLNKKKSLKHYRQADCDVIKIDIQCFVQGDVVLECVHMDLDLEREVMMFRVMFNTAFIRSNILMLNAENLDILWDSKERYPKGFRAEVLFGDVESISPTRAPTAILNGEEKGGLPLEAFSMVQELFNGADWDESGDAAAWLLHQLSVLNDVKEFSRLQGKGSWYSSPTDSDDENNESSTADSSDDTFDIISKTSSSSSDPSKLLTSEISDSAHLAFDRDGGNHASLTSRTLDQSLTDNVSSPHYAPIKEYSLRSFPPSPSLVPATQSHLPSPSPAPPPPPPPPPFCNKEPSLTLSNNAPPPPPPPPPLPPPLSKGVPLPPPPPPPHSPPPPPPLPSMGHNISKASKMSPPLPPSPLGRNINNAIIPTPPPPPPKTMQPSSAPPPPPPPPPSVSRIANNAPTPPPPPPRLMQPGLAPPPPPPPPPSVSRIANNAPTPPPPPPRPMQPSSAPPPPPPPPPISHIANSAPTPPPPPPRSMQPSSAPPPPPPPPPSISRIANSAPTPPPPPPRPVSTGSAPPHGSRQTGSAPPPAPPPPPGSRQTSSAPPPPPPPGIRSGSAPPPPPPPGIRTGSAPPPPPPPGIRTGSAPPPPPPAPIGPKRMGSAPPPPPPAPKPPGAPPPPPGRGAMPAPPPPPGGKAPGVPPPGKTSLAPTNVGKGRGIGGTVVAPKRTLLKPLHWVKVARAAKGSLWADSQKQDNESRAPEIDISELESLFSAVSISDGSSTKGGGRRGTNINKPVKVQLVDLRRAYNCEIMLSKIKIPLQDMLNAVLALDSSVLDIDQVENLIKFCPTKEEMEMLKNYTGNKEMLGKCEQFFMELMKVPRVEAKLRVFAFKTTFSSQVNDLRVNLNTINDATREVKESVKLRQIMQTILTLGNALNQGTARGSAVGFKLDSLLKLSDTRARNNKMTLMHYLCKLLSEKMVELVDFDKDLVHLEAASRIQLKALAEEMQAVSKGIEKVVQELTISENDGAISTGFRTVLKNFLHVAEADVRSLISLYAEVGRNADSLSQYFGEDPARCPFEQVTQILVVFVKMFKKSREENERLADAEKKRLEREAMKEKTANNPNSNKSTTFDRNTKTS</sequence>
<dbReference type="PROSITE" id="PS51182">
    <property type="entry name" value="C2_TENSIN"/>
    <property type="match status" value="1"/>
</dbReference>
<dbReference type="SUPFAM" id="SSF101447">
    <property type="entry name" value="Formin homology 2 domain (FH2 domain)"/>
    <property type="match status" value="1"/>
</dbReference>
<dbReference type="GO" id="GO:0004721">
    <property type="term" value="F:phosphoprotein phosphatase activity"/>
    <property type="evidence" value="ECO:0007669"/>
    <property type="project" value="UniProtKB-KW"/>
</dbReference>
<evidence type="ECO:0000259" key="6">
    <source>
        <dbReference type="PROSITE" id="PS51444"/>
    </source>
</evidence>
<evidence type="ECO:0000259" key="5">
    <source>
        <dbReference type="PROSITE" id="PS51182"/>
    </source>
</evidence>
<dbReference type="PANTHER" id="PTHR45733:SF17">
    <property type="entry name" value="FORMIN-LIKE PROTEIN 14"/>
    <property type="match status" value="1"/>
</dbReference>
<feature type="compositionally biased region" description="Pro residues" evidence="4">
    <location>
        <begin position="773"/>
        <end position="783"/>
    </location>
</feature>
<keyword evidence="2" id="KW-0378">Hydrolase</keyword>
<dbReference type="InterPro" id="IPR014020">
    <property type="entry name" value="Tensin_C2-dom"/>
</dbReference>
<feature type="compositionally biased region" description="Pro residues" evidence="4">
    <location>
        <begin position="849"/>
        <end position="890"/>
    </location>
</feature>
<proteinExistence type="inferred from homology"/>
<feature type="region of interest" description="Disordered" evidence="4">
    <location>
        <begin position="407"/>
        <end position="449"/>
    </location>
</feature>
<accession>A0AAV1WZA0</accession>
<dbReference type="InterPro" id="IPR035892">
    <property type="entry name" value="C2_domain_sf"/>
</dbReference>
<feature type="compositionally biased region" description="Basic and acidic residues" evidence="4">
    <location>
        <begin position="1287"/>
        <end position="1308"/>
    </location>
</feature>
<dbReference type="FunFam" id="1.20.58.2220:FF:000020">
    <property type="entry name" value="Formin-like protein"/>
    <property type="match status" value="1"/>
</dbReference>
<feature type="compositionally biased region" description="Low complexity" evidence="4">
    <location>
        <begin position="434"/>
        <end position="449"/>
    </location>
</feature>
<feature type="compositionally biased region" description="Pro residues" evidence="4">
    <location>
        <begin position="517"/>
        <end position="531"/>
    </location>
</feature>
<evidence type="ECO:0000256" key="3">
    <source>
        <dbReference type="RuleBase" id="RU361260"/>
    </source>
</evidence>
<comment type="similarity">
    <text evidence="1">Belongs to the formin-like family. Class-II subfamily.</text>
</comment>
<dbReference type="Pfam" id="PF02181">
    <property type="entry name" value="FH2"/>
    <property type="match status" value="1"/>
</dbReference>
<evidence type="ECO:0000256" key="1">
    <source>
        <dbReference type="ARBA" id="ARBA00006468"/>
    </source>
</evidence>
<feature type="region of interest" description="Disordered" evidence="4">
    <location>
        <begin position="503"/>
        <end position="906"/>
    </location>
</feature>
<dbReference type="Proteomes" id="UP001497480">
    <property type="component" value="Unassembled WGS sequence"/>
</dbReference>
<feature type="compositionally biased region" description="Pro residues" evidence="4">
    <location>
        <begin position="612"/>
        <end position="637"/>
    </location>
</feature>
<dbReference type="InterPro" id="IPR015425">
    <property type="entry name" value="FH2_Formin"/>
</dbReference>